<evidence type="ECO:0000313" key="2">
    <source>
        <dbReference type="EMBL" id="KAF2247540.1"/>
    </source>
</evidence>
<name>A0A6A6IDA2_9PLEO</name>
<dbReference type="RefSeq" id="XP_033682544.1">
    <property type="nucleotide sequence ID" value="XM_033835667.1"/>
</dbReference>
<dbReference type="EMBL" id="ML987197">
    <property type="protein sequence ID" value="KAF2247540.1"/>
    <property type="molecule type" value="Genomic_DNA"/>
</dbReference>
<gene>
    <name evidence="2" type="ORF">BU26DRAFT_606443</name>
</gene>
<proteinExistence type="predicted"/>
<dbReference type="Proteomes" id="UP000800094">
    <property type="component" value="Unassembled WGS sequence"/>
</dbReference>
<protein>
    <submittedName>
        <fullName evidence="2">Uncharacterized protein</fullName>
    </submittedName>
</protein>
<reference evidence="2" key="1">
    <citation type="journal article" date="2020" name="Stud. Mycol.">
        <title>101 Dothideomycetes genomes: a test case for predicting lifestyles and emergence of pathogens.</title>
        <authorList>
            <person name="Haridas S."/>
            <person name="Albert R."/>
            <person name="Binder M."/>
            <person name="Bloem J."/>
            <person name="Labutti K."/>
            <person name="Salamov A."/>
            <person name="Andreopoulos B."/>
            <person name="Baker S."/>
            <person name="Barry K."/>
            <person name="Bills G."/>
            <person name="Bluhm B."/>
            <person name="Cannon C."/>
            <person name="Castanera R."/>
            <person name="Culley D."/>
            <person name="Daum C."/>
            <person name="Ezra D."/>
            <person name="Gonzalez J."/>
            <person name="Henrissat B."/>
            <person name="Kuo A."/>
            <person name="Liang C."/>
            <person name="Lipzen A."/>
            <person name="Lutzoni F."/>
            <person name="Magnuson J."/>
            <person name="Mondo S."/>
            <person name="Nolan M."/>
            <person name="Ohm R."/>
            <person name="Pangilinan J."/>
            <person name="Park H.-J."/>
            <person name="Ramirez L."/>
            <person name="Alfaro M."/>
            <person name="Sun H."/>
            <person name="Tritt A."/>
            <person name="Yoshinaga Y."/>
            <person name="Zwiers L.-H."/>
            <person name="Turgeon B."/>
            <person name="Goodwin S."/>
            <person name="Spatafora J."/>
            <person name="Crous P."/>
            <person name="Grigoriev I."/>
        </authorList>
    </citation>
    <scope>NUCLEOTIDE SEQUENCE</scope>
    <source>
        <strain evidence="2">CBS 122368</strain>
    </source>
</reference>
<feature type="region of interest" description="Disordered" evidence="1">
    <location>
        <begin position="1"/>
        <end position="43"/>
    </location>
</feature>
<dbReference type="AlphaFoldDB" id="A0A6A6IDA2"/>
<accession>A0A6A6IDA2</accession>
<keyword evidence="3" id="KW-1185">Reference proteome</keyword>
<dbReference type="GeneID" id="54588997"/>
<evidence type="ECO:0000313" key="3">
    <source>
        <dbReference type="Proteomes" id="UP000800094"/>
    </source>
</evidence>
<evidence type="ECO:0000256" key="1">
    <source>
        <dbReference type="SAM" id="MobiDB-lite"/>
    </source>
</evidence>
<organism evidence="2 3">
    <name type="scientific">Trematosphaeria pertusa</name>
    <dbReference type="NCBI Taxonomy" id="390896"/>
    <lineage>
        <taxon>Eukaryota</taxon>
        <taxon>Fungi</taxon>
        <taxon>Dikarya</taxon>
        <taxon>Ascomycota</taxon>
        <taxon>Pezizomycotina</taxon>
        <taxon>Dothideomycetes</taxon>
        <taxon>Pleosporomycetidae</taxon>
        <taxon>Pleosporales</taxon>
        <taxon>Massarineae</taxon>
        <taxon>Trematosphaeriaceae</taxon>
        <taxon>Trematosphaeria</taxon>
    </lineage>
</organism>
<sequence length="177" mass="19393">MDSSALGTDHDESPHDANGPPTRTVSPKSFGPPVKSERHDSVCPASQSLAPLLDPTASGSRAPDWGFFNSELMPFMTSKHGKQAAQRADETGKWGLQYYRAGLLADALRGAQDNPADFLQHYIGAVDPGDGSKPVDYSRPFYNELAAHDADFTIFLLTMLKHQYPNMRLLREPGLHL</sequence>